<name>A0AAN6WQ40_9PEZI</name>
<sequence length="78" mass="8513">MVLRALSHRRGAARNLSAIDTAASFTEPMYVTIPIRIGVPAESKLPHSKHYKEAKRARSSSVSSVESRSSSTSEGERN</sequence>
<keyword evidence="3" id="KW-1185">Reference proteome</keyword>
<gene>
    <name evidence="2" type="ORF">QBC35DRAFT_298407</name>
</gene>
<evidence type="ECO:0000313" key="2">
    <source>
        <dbReference type="EMBL" id="KAK4185653.1"/>
    </source>
</evidence>
<dbReference type="Proteomes" id="UP001302126">
    <property type="component" value="Unassembled WGS sequence"/>
</dbReference>
<protein>
    <submittedName>
        <fullName evidence="2">Uncharacterized protein</fullName>
    </submittedName>
</protein>
<reference evidence="2" key="2">
    <citation type="submission" date="2023-05" db="EMBL/GenBank/DDBJ databases">
        <authorList>
            <consortium name="Lawrence Berkeley National Laboratory"/>
            <person name="Steindorff A."/>
            <person name="Hensen N."/>
            <person name="Bonometti L."/>
            <person name="Westerberg I."/>
            <person name="Brannstrom I.O."/>
            <person name="Guillou S."/>
            <person name="Cros-Aarteil S."/>
            <person name="Calhoun S."/>
            <person name="Haridas S."/>
            <person name="Kuo A."/>
            <person name="Mondo S."/>
            <person name="Pangilinan J."/>
            <person name="Riley R."/>
            <person name="Labutti K."/>
            <person name="Andreopoulos B."/>
            <person name="Lipzen A."/>
            <person name="Chen C."/>
            <person name="Yanf M."/>
            <person name="Daum C."/>
            <person name="Ng V."/>
            <person name="Clum A."/>
            <person name="Ohm R."/>
            <person name="Martin F."/>
            <person name="Silar P."/>
            <person name="Natvig D."/>
            <person name="Lalanne C."/>
            <person name="Gautier V."/>
            <person name="Ament-Velasquez S.L."/>
            <person name="Kruys A."/>
            <person name="Hutchinson M.I."/>
            <person name="Powell A.J."/>
            <person name="Barry K."/>
            <person name="Miller A.N."/>
            <person name="Grigoriev I.V."/>
            <person name="Debuchy R."/>
            <person name="Gladieux P."/>
            <person name="Thoren M.H."/>
            <person name="Johannesson H."/>
        </authorList>
    </citation>
    <scope>NUCLEOTIDE SEQUENCE</scope>
    <source>
        <strain evidence="2">PSN309</strain>
    </source>
</reference>
<accession>A0AAN6WQ40</accession>
<proteinExistence type="predicted"/>
<dbReference type="AlphaFoldDB" id="A0AAN6WQ40"/>
<organism evidence="2 3">
    <name type="scientific">Podospora australis</name>
    <dbReference type="NCBI Taxonomy" id="1536484"/>
    <lineage>
        <taxon>Eukaryota</taxon>
        <taxon>Fungi</taxon>
        <taxon>Dikarya</taxon>
        <taxon>Ascomycota</taxon>
        <taxon>Pezizomycotina</taxon>
        <taxon>Sordariomycetes</taxon>
        <taxon>Sordariomycetidae</taxon>
        <taxon>Sordariales</taxon>
        <taxon>Podosporaceae</taxon>
        <taxon>Podospora</taxon>
    </lineage>
</organism>
<evidence type="ECO:0000313" key="3">
    <source>
        <dbReference type="Proteomes" id="UP001302126"/>
    </source>
</evidence>
<evidence type="ECO:0000256" key="1">
    <source>
        <dbReference type="SAM" id="MobiDB-lite"/>
    </source>
</evidence>
<comment type="caution">
    <text evidence="2">The sequence shown here is derived from an EMBL/GenBank/DDBJ whole genome shotgun (WGS) entry which is preliminary data.</text>
</comment>
<reference evidence="2" key="1">
    <citation type="journal article" date="2023" name="Mol. Phylogenet. Evol.">
        <title>Genome-scale phylogeny and comparative genomics of the fungal order Sordariales.</title>
        <authorList>
            <person name="Hensen N."/>
            <person name="Bonometti L."/>
            <person name="Westerberg I."/>
            <person name="Brannstrom I.O."/>
            <person name="Guillou S."/>
            <person name="Cros-Aarteil S."/>
            <person name="Calhoun S."/>
            <person name="Haridas S."/>
            <person name="Kuo A."/>
            <person name="Mondo S."/>
            <person name="Pangilinan J."/>
            <person name="Riley R."/>
            <person name="LaButti K."/>
            <person name="Andreopoulos B."/>
            <person name="Lipzen A."/>
            <person name="Chen C."/>
            <person name="Yan M."/>
            <person name="Daum C."/>
            <person name="Ng V."/>
            <person name="Clum A."/>
            <person name="Steindorff A."/>
            <person name="Ohm R.A."/>
            <person name="Martin F."/>
            <person name="Silar P."/>
            <person name="Natvig D.O."/>
            <person name="Lalanne C."/>
            <person name="Gautier V."/>
            <person name="Ament-Velasquez S.L."/>
            <person name="Kruys A."/>
            <person name="Hutchinson M.I."/>
            <person name="Powell A.J."/>
            <person name="Barry K."/>
            <person name="Miller A.N."/>
            <person name="Grigoriev I.V."/>
            <person name="Debuchy R."/>
            <person name="Gladieux P."/>
            <person name="Hiltunen Thoren M."/>
            <person name="Johannesson H."/>
        </authorList>
    </citation>
    <scope>NUCLEOTIDE SEQUENCE</scope>
    <source>
        <strain evidence="2">PSN309</strain>
    </source>
</reference>
<feature type="region of interest" description="Disordered" evidence="1">
    <location>
        <begin position="42"/>
        <end position="78"/>
    </location>
</feature>
<feature type="compositionally biased region" description="Low complexity" evidence="1">
    <location>
        <begin position="59"/>
        <end position="78"/>
    </location>
</feature>
<dbReference type="EMBL" id="MU864443">
    <property type="protein sequence ID" value="KAK4185653.1"/>
    <property type="molecule type" value="Genomic_DNA"/>
</dbReference>
<feature type="compositionally biased region" description="Basic residues" evidence="1">
    <location>
        <begin position="46"/>
        <end position="58"/>
    </location>
</feature>